<gene>
    <name evidence="1" type="ORF">GCM10011507_20560</name>
</gene>
<protein>
    <submittedName>
        <fullName evidence="1">Uncharacterized protein</fullName>
    </submittedName>
</protein>
<comment type="caution">
    <text evidence="1">The sequence shown here is derived from an EMBL/GenBank/DDBJ whole genome shotgun (WGS) entry which is preliminary data.</text>
</comment>
<dbReference type="EMBL" id="BMJB01000001">
    <property type="protein sequence ID" value="GGA68981.1"/>
    <property type="molecule type" value="Genomic_DNA"/>
</dbReference>
<evidence type="ECO:0000313" key="2">
    <source>
        <dbReference type="Proteomes" id="UP000648801"/>
    </source>
</evidence>
<dbReference type="Proteomes" id="UP000648801">
    <property type="component" value="Unassembled WGS sequence"/>
</dbReference>
<reference evidence="1" key="1">
    <citation type="journal article" date="2014" name="Int. J. Syst. Evol. Microbiol.">
        <title>Complete genome sequence of Corynebacterium casei LMG S-19264T (=DSM 44701T), isolated from a smear-ripened cheese.</title>
        <authorList>
            <consortium name="US DOE Joint Genome Institute (JGI-PGF)"/>
            <person name="Walter F."/>
            <person name="Albersmeier A."/>
            <person name="Kalinowski J."/>
            <person name="Ruckert C."/>
        </authorList>
    </citation>
    <scope>NUCLEOTIDE SEQUENCE</scope>
    <source>
        <strain evidence="1">CGMCC 1.15447</strain>
    </source>
</reference>
<accession>A0A916RT09</accession>
<sequence>MDDDDIFPLSEEDAARVERIHQLILAQQMFDPPLGYGLIAGRPLCLIPDSDIKYKSFLEWWFAVGRKDPRTTREGWGIVSGPHAKRGRSEIIPKEDWESLPENEREAIRAWATGIETAMFYD</sequence>
<reference evidence="1" key="2">
    <citation type="submission" date="2020-09" db="EMBL/GenBank/DDBJ databases">
        <authorList>
            <person name="Sun Q."/>
            <person name="Zhou Y."/>
        </authorList>
    </citation>
    <scope>NUCLEOTIDE SEQUENCE</scope>
    <source>
        <strain evidence="1">CGMCC 1.15447</strain>
    </source>
</reference>
<evidence type="ECO:0000313" key="1">
    <source>
        <dbReference type="EMBL" id="GGA68981.1"/>
    </source>
</evidence>
<dbReference type="RefSeq" id="WP_188759205.1">
    <property type="nucleotide sequence ID" value="NZ_BMJB01000001.1"/>
</dbReference>
<proteinExistence type="predicted"/>
<organism evidence="1 2">
    <name type="scientific">Edaphobacter acidisoli</name>
    <dbReference type="NCBI Taxonomy" id="2040573"/>
    <lineage>
        <taxon>Bacteria</taxon>
        <taxon>Pseudomonadati</taxon>
        <taxon>Acidobacteriota</taxon>
        <taxon>Terriglobia</taxon>
        <taxon>Terriglobales</taxon>
        <taxon>Acidobacteriaceae</taxon>
        <taxon>Edaphobacter</taxon>
    </lineage>
</organism>
<name>A0A916RT09_9BACT</name>
<keyword evidence="2" id="KW-1185">Reference proteome</keyword>
<dbReference type="AlphaFoldDB" id="A0A916RT09"/>